<feature type="non-terminal residue" evidence="1">
    <location>
        <position position="1"/>
    </location>
</feature>
<gene>
    <name evidence="1" type="ORF">CALMAC_LOCUS8106</name>
</gene>
<sequence length="56" mass="6398">ALLLYPTNLQSLSLRFPGGFLIREESAFDSPDDRTVKFWCRARVVDVVDCLSMVFC</sequence>
<dbReference type="Proteomes" id="UP000410492">
    <property type="component" value="Unassembled WGS sequence"/>
</dbReference>
<keyword evidence="2" id="KW-1185">Reference proteome</keyword>
<evidence type="ECO:0000313" key="1">
    <source>
        <dbReference type="EMBL" id="VEN45761.1"/>
    </source>
</evidence>
<dbReference type="EMBL" id="CAACVG010007500">
    <property type="protein sequence ID" value="VEN45761.1"/>
    <property type="molecule type" value="Genomic_DNA"/>
</dbReference>
<protein>
    <submittedName>
        <fullName evidence="1">Uncharacterized protein</fullName>
    </submittedName>
</protein>
<accession>A0A653CCT9</accession>
<evidence type="ECO:0000313" key="2">
    <source>
        <dbReference type="Proteomes" id="UP000410492"/>
    </source>
</evidence>
<dbReference type="AlphaFoldDB" id="A0A653CCT9"/>
<reference evidence="1 2" key="1">
    <citation type="submission" date="2019-01" db="EMBL/GenBank/DDBJ databases">
        <authorList>
            <person name="Sayadi A."/>
        </authorList>
    </citation>
    <scope>NUCLEOTIDE SEQUENCE [LARGE SCALE GENOMIC DNA]</scope>
</reference>
<organism evidence="1 2">
    <name type="scientific">Callosobruchus maculatus</name>
    <name type="common">Southern cowpea weevil</name>
    <name type="synonym">Pulse bruchid</name>
    <dbReference type="NCBI Taxonomy" id="64391"/>
    <lineage>
        <taxon>Eukaryota</taxon>
        <taxon>Metazoa</taxon>
        <taxon>Ecdysozoa</taxon>
        <taxon>Arthropoda</taxon>
        <taxon>Hexapoda</taxon>
        <taxon>Insecta</taxon>
        <taxon>Pterygota</taxon>
        <taxon>Neoptera</taxon>
        <taxon>Endopterygota</taxon>
        <taxon>Coleoptera</taxon>
        <taxon>Polyphaga</taxon>
        <taxon>Cucujiformia</taxon>
        <taxon>Chrysomeloidea</taxon>
        <taxon>Chrysomelidae</taxon>
        <taxon>Bruchinae</taxon>
        <taxon>Bruchini</taxon>
        <taxon>Callosobruchus</taxon>
    </lineage>
</organism>
<name>A0A653CCT9_CALMS</name>
<proteinExistence type="predicted"/>